<proteinExistence type="predicted"/>
<keyword evidence="1" id="KW-0812">Transmembrane</keyword>
<organism evidence="2">
    <name type="scientific">Anguilla anguilla</name>
    <name type="common">European freshwater eel</name>
    <name type="synonym">Muraena anguilla</name>
    <dbReference type="NCBI Taxonomy" id="7936"/>
    <lineage>
        <taxon>Eukaryota</taxon>
        <taxon>Metazoa</taxon>
        <taxon>Chordata</taxon>
        <taxon>Craniata</taxon>
        <taxon>Vertebrata</taxon>
        <taxon>Euteleostomi</taxon>
        <taxon>Actinopterygii</taxon>
        <taxon>Neopterygii</taxon>
        <taxon>Teleostei</taxon>
        <taxon>Anguilliformes</taxon>
        <taxon>Anguillidae</taxon>
        <taxon>Anguilla</taxon>
    </lineage>
</organism>
<feature type="transmembrane region" description="Helical" evidence="1">
    <location>
        <begin position="6"/>
        <end position="26"/>
    </location>
</feature>
<sequence>MTFTVILFHCDMSFVTTIMSPFLTLFHPTGGSVCMKDGSFF</sequence>
<reference evidence="2" key="1">
    <citation type="submission" date="2014-11" db="EMBL/GenBank/DDBJ databases">
        <authorList>
            <person name="Amaro Gonzalez C."/>
        </authorList>
    </citation>
    <scope>NUCLEOTIDE SEQUENCE</scope>
</reference>
<keyword evidence="1" id="KW-1133">Transmembrane helix</keyword>
<evidence type="ECO:0000313" key="2">
    <source>
        <dbReference type="EMBL" id="JAH28919.1"/>
    </source>
</evidence>
<reference evidence="2" key="2">
    <citation type="journal article" date="2015" name="Fish Shellfish Immunol.">
        <title>Early steps in the European eel (Anguilla anguilla)-Vibrio vulnificus interaction in the gills: Role of the RtxA13 toxin.</title>
        <authorList>
            <person name="Callol A."/>
            <person name="Pajuelo D."/>
            <person name="Ebbesson L."/>
            <person name="Teles M."/>
            <person name="MacKenzie S."/>
            <person name="Amaro C."/>
        </authorList>
    </citation>
    <scope>NUCLEOTIDE SEQUENCE</scope>
</reference>
<protein>
    <submittedName>
        <fullName evidence="2">Uncharacterized protein</fullName>
    </submittedName>
</protein>
<dbReference type="EMBL" id="GBXM01079658">
    <property type="protein sequence ID" value="JAH28919.1"/>
    <property type="molecule type" value="Transcribed_RNA"/>
</dbReference>
<name>A0A0E9RIK3_ANGAN</name>
<accession>A0A0E9RIK3</accession>
<evidence type="ECO:0000256" key="1">
    <source>
        <dbReference type="SAM" id="Phobius"/>
    </source>
</evidence>
<keyword evidence="1" id="KW-0472">Membrane</keyword>
<dbReference type="AlphaFoldDB" id="A0A0E9RIK3"/>